<evidence type="ECO:0000313" key="3">
    <source>
        <dbReference type="Proteomes" id="UP000254602"/>
    </source>
</evidence>
<proteinExistence type="predicted"/>
<evidence type="ECO:0000313" key="1">
    <source>
        <dbReference type="EMBL" id="NWC83077.1"/>
    </source>
</evidence>
<reference evidence="1 4" key="2">
    <citation type="submission" date="2020-04" db="EMBL/GenBank/DDBJ databases">
        <title>Molecular characterization of pseudomonads from Agaricus bisporus reveal novel blotch 2 pathogens in Western Europe.</title>
        <authorList>
            <person name="Taparia T."/>
            <person name="Krijger M."/>
            <person name="Haynes E."/>
            <person name="Elpinstone J.G."/>
            <person name="Noble R."/>
            <person name="Van Der Wolf J."/>
        </authorList>
    </citation>
    <scope>NUCLEOTIDE SEQUENCE [LARGE SCALE GENOMIC DNA]</scope>
    <source>
        <strain evidence="1 4">P7765</strain>
    </source>
</reference>
<name>A0A379KG40_PSEPU</name>
<dbReference type="Proteomes" id="UP000254602">
    <property type="component" value="Unassembled WGS sequence"/>
</dbReference>
<accession>A0A379KG40</accession>
<reference evidence="2 3" key="1">
    <citation type="submission" date="2018-06" db="EMBL/GenBank/DDBJ databases">
        <authorList>
            <consortium name="Pathogen Informatics"/>
            <person name="Doyle S."/>
        </authorList>
    </citation>
    <scope>NUCLEOTIDE SEQUENCE [LARGE SCALE GENOMIC DNA]</scope>
    <source>
        <strain evidence="2 3">NCTC7914</strain>
    </source>
</reference>
<dbReference type="Proteomes" id="UP000542695">
    <property type="component" value="Unassembled WGS sequence"/>
</dbReference>
<gene>
    <name evidence="1" type="ORF">HX798_22715</name>
    <name evidence="2" type="ORF">NCTC7914_00376</name>
</gene>
<organism evidence="2 3">
    <name type="scientific">Pseudomonas putida</name>
    <name type="common">Arthrobacter siderocapsulatus</name>
    <dbReference type="NCBI Taxonomy" id="303"/>
    <lineage>
        <taxon>Bacteria</taxon>
        <taxon>Pseudomonadati</taxon>
        <taxon>Pseudomonadota</taxon>
        <taxon>Gammaproteobacteria</taxon>
        <taxon>Pseudomonadales</taxon>
        <taxon>Pseudomonadaceae</taxon>
        <taxon>Pseudomonas</taxon>
    </lineage>
</organism>
<evidence type="ECO:0000313" key="4">
    <source>
        <dbReference type="Proteomes" id="UP000542695"/>
    </source>
</evidence>
<dbReference type="RefSeq" id="WP_046787518.1">
    <property type="nucleotide sequence ID" value="NZ_JABTYF010000008.1"/>
</dbReference>
<dbReference type="AlphaFoldDB" id="A0A379KG40"/>
<dbReference type="EMBL" id="UGUY01000001">
    <property type="protein sequence ID" value="SUD66336.1"/>
    <property type="molecule type" value="Genomic_DNA"/>
</dbReference>
<dbReference type="EMBL" id="JACARV010000077">
    <property type="protein sequence ID" value="NWC83077.1"/>
    <property type="molecule type" value="Genomic_DNA"/>
</dbReference>
<protein>
    <recommendedName>
        <fullName evidence="5">DUF3077 domain-containing protein</fullName>
    </recommendedName>
</protein>
<sequence length="82" mass="8966">MKKIVPDPPRLKLFNTLYSSIHPELIPPEALAVASEMLLGISEVVGEYCRAHTGEPGVHMLTNAVHSADTAHALIEHALERM</sequence>
<evidence type="ECO:0008006" key="5">
    <source>
        <dbReference type="Google" id="ProtNLM"/>
    </source>
</evidence>
<evidence type="ECO:0000313" key="2">
    <source>
        <dbReference type="EMBL" id="SUD66336.1"/>
    </source>
</evidence>